<evidence type="ECO:0000256" key="1">
    <source>
        <dbReference type="SAM" id="Coils"/>
    </source>
</evidence>
<reference evidence="4 5" key="1">
    <citation type="journal article" date="2015" name="Proc. Natl. Acad. Sci. U.S.A.">
        <title>The resurrection genome of Boea hygrometrica: A blueprint for survival of dehydration.</title>
        <authorList>
            <person name="Xiao L."/>
            <person name="Yang G."/>
            <person name="Zhang L."/>
            <person name="Yang X."/>
            <person name="Zhao S."/>
            <person name="Ji Z."/>
            <person name="Zhou Q."/>
            <person name="Hu M."/>
            <person name="Wang Y."/>
            <person name="Chen M."/>
            <person name="Xu Y."/>
            <person name="Jin H."/>
            <person name="Xiao X."/>
            <person name="Hu G."/>
            <person name="Bao F."/>
            <person name="Hu Y."/>
            <person name="Wan P."/>
            <person name="Li L."/>
            <person name="Deng X."/>
            <person name="Kuang T."/>
            <person name="Xiang C."/>
            <person name="Zhu J.K."/>
            <person name="Oliver M.J."/>
            <person name="He Y."/>
        </authorList>
    </citation>
    <scope>NUCLEOTIDE SEQUENCE [LARGE SCALE GENOMIC DNA]</scope>
    <source>
        <strain evidence="5">cv. XS01</strain>
    </source>
</reference>
<keyword evidence="1" id="KW-0175">Coiled coil</keyword>
<dbReference type="InterPro" id="IPR044759">
    <property type="entry name" value="bZIP_RF2"/>
</dbReference>
<proteinExistence type="predicted"/>
<gene>
    <name evidence="4" type="ORF">F511_36677</name>
</gene>
<dbReference type="SUPFAM" id="SSF57959">
    <property type="entry name" value="Leucine zipper domain"/>
    <property type="match status" value="1"/>
</dbReference>
<feature type="region of interest" description="Disordered" evidence="2">
    <location>
        <begin position="46"/>
        <end position="70"/>
    </location>
</feature>
<protein>
    <recommendedName>
        <fullName evidence="3">BZIP domain-containing protein</fullName>
    </recommendedName>
</protein>
<feature type="coiled-coil region" evidence="1">
    <location>
        <begin position="249"/>
        <end position="283"/>
    </location>
</feature>
<dbReference type="InterPro" id="IPR044797">
    <property type="entry name" value="At4g06598-like"/>
</dbReference>
<dbReference type="GO" id="GO:0003700">
    <property type="term" value="F:DNA-binding transcription factor activity"/>
    <property type="evidence" value="ECO:0007669"/>
    <property type="project" value="InterPro"/>
</dbReference>
<feature type="compositionally biased region" description="Polar residues" evidence="2">
    <location>
        <begin position="53"/>
        <end position="66"/>
    </location>
</feature>
<dbReference type="Proteomes" id="UP000250235">
    <property type="component" value="Unassembled WGS sequence"/>
</dbReference>
<dbReference type="PANTHER" id="PTHR46835:SF3">
    <property type="entry name" value="BASIC-LEUCINE ZIPPER (BZIP) TRANSCRIPTION FACTOR FAMILY PROTEIN"/>
    <property type="match status" value="1"/>
</dbReference>
<evidence type="ECO:0000256" key="2">
    <source>
        <dbReference type="SAM" id="MobiDB-lite"/>
    </source>
</evidence>
<feature type="region of interest" description="Disordered" evidence="2">
    <location>
        <begin position="194"/>
        <end position="244"/>
    </location>
</feature>
<dbReference type="PANTHER" id="PTHR46835">
    <property type="entry name" value="BASIC-LEUCINE ZIPPER (BZIP) TRANSCRIPTION FACTOR FAMILY PROTEIN-RELATED"/>
    <property type="match status" value="1"/>
</dbReference>
<sequence>MANSKGPSTNISMLYNGKNTLLPPKSPLPSISPAYTEYIPISAAESKVLPQPRESNSHPQRTSSESVLMDEQPSWLDDLLNEPETPVFIGGHHRSSSDSFAYIDTTHVRSMDYIGHDDKKLKILSPLPSWGSQDIDINSDMQLSSFYTDPLSLGVIKNKKWDAPVGLFAPARGHRNLRGNPIVPNAGSLCTLQDAERNSSPSTEKQDPVETGPQDPKCAYETKDASQAKSSSLETDTKRAKQQFAQRSRVRKLQYIAELESNVQALEAQISVLFAELEFQNQKFLILSMENTALKKRLESLAQEQFIQCLEVEMLNRECGRLRSLRQQQTSLPQQQQLSSSHQRAGIKDFGQLYFGLSLKIKEPSPGRDSIPGQRRN</sequence>
<evidence type="ECO:0000259" key="3">
    <source>
        <dbReference type="SMART" id="SM00338"/>
    </source>
</evidence>
<dbReference type="InterPro" id="IPR004827">
    <property type="entry name" value="bZIP"/>
</dbReference>
<dbReference type="GO" id="GO:0005634">
    <property type="term" value="C:nucleus"/>
    <property type="evidence" value="ECO:0007669"/>
    <property type="project" value="UniProtKB-ARBA"/>
</dbReference>
<dbReference type="CDD" id="cd14703">
    <property type="entry name" value="bZIP_plant_RF2"/>
    <property type="match status" value="1"/>
</dbReference>
<dbReference type="OrthoDB" id="1878267at2759"/>
<dbReference type="EMBL" id="KV007780">
    <property type="protein sequence ID" value="KZV30901.1"/>
    <property type="molecule type" value="Genomic_DNA"/>
</dbReference>
<dbReference type="SMART" id="SM00338">
    <property type="entry name" value="BRLZ"/>
    <property type="match status" value="1"/>
</dbReference>
<feature type="domain" description="BZIP" evidence="3">
    <location>
        <begin position="234"/>
        <end position="293"/>
    </location>
</feature>
<accession>A0A2Z7BFZ4</accession>
<organism evidence="4 5">
    <name type="scientific">Dorcoceras hygrometricum</name>
    <dbReference type="NCBI Taxonomy" id="472368"/>
    <lineage>
        <taxon>Eukaryota</taxon>
        <taxon>Viridiplantae</taxon>
        <taxon>Streptophyta</taxon>
        <taxon>Embryophyta</taxon>
        <taxon>Tracheophyta</taxon>
        <taxon>Spermatophyta</taxon>
        <taxon>Magnoliopsida</taxon>
        <taxon>eudicotyledons</taxon>
        <taxon>Gunneridae</taxon>
        <taxon>Pentapetalae</taxon>
        <taxon>asterids</taxon>
        <taxon>lamiids</taxon>
        <taxon>Lamiales</taxon>
        <taxon>Gesneriaceae</taxon>
        <taxon>Didymocarpoideae</taxon>
        <taxon>Trichosporeae</taxon>
        <taxon>Loxocarpinae</taxon>
        <taxon>Dorcoceras</taxon>
    </lineage>
</organism>
<name>A0A2Z7BFZ4_9LAMI</name>
<dbReference type="AlphaFoldDB" id="A0A2Z7BFZ4"/>
<evidence type="ECO:0000313" key="4">
    <source>
        <dbReference type="EMBL" id="KZV30901.1"/>
    </source>
</evidence>
<dbReference type="Pfam" id="PF07716">
    <property type="entry name" value="bZIP_2"/>
    <property type="match status" value="1"/>
</dbReference>
<keyword evidence="5" id="KW-1185">Reference proteome</keyword>
<evidence type="ECO:0000313" key="5">
    <source>
        <dbReference type="Proteomes" id="UP000250235"/>
    </source>
</evidence>
<dbReference type="InterPro" id="IPR046347">
    <property type="entry name" value="bZIP_sf"/>
</dbReference>